<dbReference type="Proteomes" id="UP000318336">
    <property type="component" value="Unassembled WGS sequence"/>
</dbReference>
<name>A0A542XEL8_9MICO</name>
<evidence type="ECO:0000313" key="4">
    <source>
        <dbReference type="Proteomes" id="UP000318336"/>
    </source>
</evidence>
<feature type="region of interest" description="Disordered" evidence="1">
    <location>
        <begin position="1"/>
        <end position="26"/>
    </location>
</feature>
<keyword evidence="4" id="KW-1185">Reference proteome</keyword>
<dbReference type="RefSeq" id="WP_236022383.1">
    <property type="nucleotide sequence ID" value="NZ_CAJTBP010000001.1"/>
</dbReference>
<dbReference type="AlphaFoldDB" id="A0A542XEL8"/>
<comment type="caution">
    <text evidence="3">The sequence shown here is derived from an EMBL/GenBank/DDBJ whole genome shotgun (WGS) entry which is preliminary data.</text>
</comment>
<evidence type="ECO:0000256" key="1">
    <source>
        <dbReference type="SAM" id="MobiDB-lite"/>
    </source>
</evidence>
<dbReference type="Pfam" id="PF01636">
    <property type="entry name" value="APH"/>
    <property type="match status" value="1"/>
</dbReference>
<gene>
    <name evidence="3" type="ORF">FB554_2434</name>
</gene>
<dbReference type="InterPro" id="IPR002575">
    <property type="entry name" value="Aminoglycoside_PTrfase"/>
</dbReference>
<proteinExistence type="predicted"/>
<reference evidence="3 4" key="1">
    <citation type="submission" date="2019-06" db="EMBL/GenBank/DDBJ databases">
        <title>Sequencing the genomes of 1000 actinobacteria strains.</title>
        <authorList>
            <person name="Klenk H.-P."/>
        </authorList>
    </citation>
    <scope>NUCLEOTIDE SEQUENCE [LARGE SCALE GENOMIC DNA]</scope>
    <source>
        <strain evidence="3 4">DSM 24617</strain>
    </source>
</reference>
<dbReference type="GO" id="GO:0016740">
    <property type="term" value="F:transferase activity"/>
    <property type="evidence" value="ECO:0007669"/>
    <property type="project" value="UniProtKB-KW"/>
</dbReference>
<dbReference type="Gene3D" id="3.90.1200.10">
    <property type="match status" value="1"/>
</dbReference>
<sequence length="272" mass="29283">MTARPPAQTPGEAAGEVAGGAAGEVPGEVRLPGGNVGGAWKVGQTVRRTTGPWTPAVHALLAHLEGLRCVPRVHGFDEQGREVLDFLPGRIVDVETELLTDAQLVSVARWTRELHEAVAGFSHPGPWRFFGADSPILVGHNDIAPYNICFDGDELAGVFDWDLAGPTTPRLELGWLAWQAAPLVRRLPDEWTVRRLGVLARAYGGEGVDAEALLDATVDRVELAIRGVLAAVAAGDPGMIALHRTTGEPEPMRRALARLRERLPQLRRLARA</sequence>
<evidence type="ECO:0000259" key="2">
    <source>
        <dbReference type="Pfam" id="PF01636"/>
    </source>
</evidence>
<dbReference type="SUPFAM" id="SSF56112">
    <property type="entry name" value="Protein kinase-like (PK-like)"/>
    <property type="match status" value="1"/>
</dbReference>
<dbReference type="InterPro" id="IPR011009">
    <property type="entry name" value="Kinase-like_dom_sf"/>
</dbReference>
<keyword evidence="3" id="KW-0808">Transferase</keyword>
<evidence type="ECO:0000313" key="3">
    <source>
        <dbReference type="EMBL" id="TQL34270.1"/>
    </source>
</evidence>
<protein>
    <submittedName>
        <fullName evidence="3">Phosphotransferase family enzyme</fullName>
    </submittedName>
</protein>
<dbReference type="EMBL" id="VFOK01000001">
    <property type="protein sequence ID" value="TQL34270.1"/>
    <property type="molecule type" value="Genomic_DNA"/>
</dbReference>
<feature type="domain" description="Aminoglycoside phosphotransferase" evidence="2">
    <location>
        <begin position="134"/>
        <end position="207"/>
    </location>
</feature>
<organism evidence="3 4">
    <name type="scientific">Barrientosiimonas humi</name>
    <dbReference type="NCBI Taxonomy" id="999931"/>
    <lineage>
        <taxon>Bacteria</taxon>
        <taxon>Bacillati</taxon>
        <taxon>Actinomycetota</taxon>
        <taxon>Actinomycetes</taxon>
        <taxon>Micrococcales</taxon>
        <taxon>Dermacoccaceae</taxon>
        <taxon>Barrientosiimonas</taxon>
    </lineage>
</organism>
<accession>A0A542XEL8</accession>